<evidence type="ECO:0000256" key="4">
    <source>
        <dbReference type="ARBA" id="ARBA00022771"/>
    </source>
</evidence>
<evidence type="ECO:0000256" key="6">
    <source>
        <dbReference type="ARBA" id="ARBA00023242"/>
    </source>
</evidence>
<keyword evidence="4 7" id="KW-0863">Zinc-finger</keyword>
<organism evidence="9 10">
    <name type="scientific">Rhizodiscina lignyota</name>
    <dbReference type="NCBI Taxonomy" id="1504668"/>
    <lineage>
        <taxon>Eukaryota</taxon>
        <taxon>Fungi</taxon>
        <taxon>Dikarya</taxon>
        <taxon>Ascomycota</taxon>
        <taxon>Pezizomycotina</taxon>
        <taxon>Dothideomycetes</taxon>
        <taxon>Pleosporomycetidae</taxon>
        <taxon>Aulographales</taxon>
        <taxon>Rhizodiscinaceae</taxon>
        <taxon>Rhizodiscina</taxon>
    </lineage>
</organism>
<evidence type="ECO:0000259" key="8">
    <source>
        <dbReference type="PROSITE" id="PS50157"/>
    </source>
</evidence>
<dbReference type="AlphaFoldDB" id="A0A9P4I8J8"/>
<evidence type="ECO:0000256" key="5">
    <source>
        <dbReference type="ARBA" id="ARBA00022833"/>
    </source>
</evidence>
<keyword evidence="2" id="KW-0479">Metal-binding</keyword>
<dbReference type="OrthoDB" id="10018191at2759"/>
<evidence type="ECO:0000256" key="7">
    <source>
        <dbReference type="PROSITE-ProRule" id="PRU00042"/>
    </source>
</evidence>
<dbReference type="GO" id="GO:0000981">
    <property type="term" value="F:DNA-binding transcription factor activity, RNA polymerase II-specific"/>
    <property type="evidence" value="ECO:0007669"/>
    <property type="project" value="InterPro"/>
</dbReference>
<keyword evidence="6" id="KW-0539">Nucleus</keyword>
<accession>A0A9P4I8J8</accession>
<evidence type="ECO:0000256" key="1">
    <source>
        <dbReference type="ARBA" id="ARBA00004123"/>
    </source>
</evidence>
<dbReference type="GO" id="GO:0005634">
    <property type="term" value="C:nucleus"/>
    <property type="evidence" value="ECO:0007669"/>
    <property type="project" value="UniProtKB-SubCell"/>
</dbReference>
<dbReference type="GO" id="GO:0000785">
    <property type="term" value="C:chromatin"/>
    <property type="evidence" value="ECO:0007669"/>
    <property type="project" value="TreeGrafter"/>
</dbReference>
<dbReference type="InterPro" id="IPR051059">
    <property type="entry name" value="VerF-like"/>
</dbReference>
<dbReference type="EMBL" id="ML978130">
    <property type="protein sequence ID" value="KAF2095954.1"/>
    <property type="molecule type" value="Genomic_DNA"/>
</dbReference>
<comment type="subcellular location">
    <subcellularLocation>
        <location evidence="1">Nucleus</location>
    </subcellularLocation>
</comment>
<name>A0A9P4I8J8_9PEZI</name>
<keyword evidence="5" id="KW-0862">Zinc</keyword>
<dbReference type="GO" id="GO:0008270">
    <property type="term" value="F:zinc ion binding"/>
    <property type="evidence" value="ECO:0007669"/>
    <property type="project" value="UniProtKB-KW"/>
</dbReference>
<keyword evidence="10" id="KW-1185">Reference proteome</keyword>
<dbReference type="PROSITE" id="PS00028">
    <property type="entry name" value="ZINC_FINGER_C2H2_1"/>
    <property type="match status" value="1"/>
</dbReference>
<dbReference type="SMART" id="SM00355">
    <property type="entry name" value="ZnF_C2H2"/>
    <property type="match status" value="2"/>
</dbReference>
<dbReference type="GO" id="GO:0000978">
    <property type="term" value="F:RNA polymerase II cis-regulatory region sequence-specific DNA binding"/>
    <property type="evidence" value="ECO:0007669"/>
    <property type="project" value="InterPro"/>
</dbReference>
<dbReference type="Proteomes" id="UP000799772">
    <property type="component" value="Unassembled WGS sequence"/>
</dbReference>
<dbReference type="Pfam" id="PF00096">
    <property type="entry name" value="zf-C2H2"/>
    <property type="match status" value="2"/>
</dbReference>
<dbReference type="PANTHER" id="PTHR40626:SF32">
    <property type="entry name" value="ZINC FINGER PROTEIN RST2"/>
    <property type="match status" value="1"/>
</dbReference>
<feature type="domain" description="C2H2-type" evidence="8">
    <location>
        <begin position="41"/>
        <end position="62"/>
    </location>
</feature>
<gene>
    <name evidence="9" type="ORF">NA57DRAFT_43210</name>
</gene>
<dbReference type="FunFam" id="3.30.160.60:FF:000100">
    <property type="entry name" value="Zinc finger 45-like"/>
    <property type="match status" value="1"/>
</dbReference>
<dbReference type="Gene3D" id="3.30.160.60">
    <property type="entry name" value="Classic Zinc Finger"/>
    <property type="match status" value="2"/>
</dbReference>
<dbReference type="PROSITE" id="PS50157">
    <property type="entry name" value="ZINC_FINGER_C2H2_2"/>
    <property type="match status" value="2"/>
</dbReference>
<feature type="domain" description="C2H2-type" evidence="8">
    <location>
        <begin position="13"/>
        <end position="40"/>
    </location>
</feature>
<evidence type="ECO:0000256" key="2">
    <source>
        <dbReference type="ARBA" id="ARBA00022723"/>
    </source>
</evidence>
<dbReference type="SUPFAM" id="SSF57667">
    <property type="entry name" value="beta-beta-alpha zinc fingers"/>
    <property type="match status" value="1"/>
</dbReference>
<dbReference type="InterPro" id="IPR013087">
    <property type="entry name" value="Znf_C2H2_type"/>
</dbReference>
<comment type="caution">
    <text evidence="9">The sequence shown here is derived from an EMBL/GenBank/DDBJ whole genome shotgun (WGS) entry which is preliminary data.</text>
</comment>
<proteinExistence type="predicted"/>
<evidence type="ECO:0000313" key="10">
    <source>
        <dbReference type="Proteomes" id="UP000799772"/>
    </source>
</evidence>
<reference evidence="9" key="1">
    <citation type="journal article" date="2020" name="Stud. Mycol.">
        <title>101 Dothideomycetes genomes: a test case for predicting lifestyles and emergence of pathogens.</title>
        <authorList>
            <person name="Haridas S."/>
            <person name="Albert R."/>
            <person name="Binder M."/>
            <person name="Bloem J."/>
            <person name="Labutti K."/>
            <person name="Salamov A."/>
            <person name="Andreopoulos B."/>
            <person name="Baker S."/>
            <person name="Barry K."/>
            <person name="Bills G."/>
            <person name="Bluhm B."/>
            <person name="Cannon C."/>
            <person name="Castanera R."/>
            <person name="Culley D."/>
            <person name="Daum C."/>
            <person name="Ezra D."/>
            <person name="Gonzalez J."/>
            <person name="Henrissat B."/>
            <person name="Kuo A."/>
            <person name="Liang C."/>
            <person name="Lipzen A."/>
            <person name="Lutzoni F."/>
            <person name="Magnuson J."/>
            <person name="Mondo S."/>
            <person name="Nolan M."/>
            <person name="Ohm R."/>
            <person name="Pangilinan J."/>
            <person name="Park H.-J."/>
            <person name="Ramirez L."/>
            <person name="Alfaro M."/>
            <person name="Sun H."/>
            <person name="Tritt A."/>
            <person name="Yoshinaga Y."/>
            <person name="Zwiers L.-H."/>
            <person name="Turgeon B."/>
            <person name="Goodwin S."/>
            <person name="Spatafora J."/>
            <person name="Crous P."/>
            <person name="Grigoriev I."/>
        </authorList>
    </citation>
    <scope>NUCLEOTIDE SEQUENCE</scope>
    <source>
        <strain evidence="9">CBS 133067</strain>
    </source>
</reference>
<dbReference type="FunFam" id="3.30.160.60:FF:000358">
    <property type="entry name" value="zinc finger protein 24"/>
    <property type="match status" value="1"/>
</dbReference>
<feature type="non-terminal residue" evidence="9">
    <location>
        <position position="62"/>
    </location>
</feature>
<sequence>MKRLKNAGTPERFVCDQCQRSFGRVEHLKRHLGSHTEERPFRCSICNKSFLRNDTLQRHEQI</sequence>
<protein>
    <recommendedName>
        <fullName evidence="8">C2H2-type domain-containing protein</fullName>
    </recommendedName>
</protein>
<keyword evidence="3" id="KW-0677">Repeat</keyword>
<dbReference type="PANTHER" id="PTHR40626">
    <property type="entry name" value="MIP31509P"/>
    <property type="match status" value="1"/>
</dbReference>
<evidence type="ECO:0000313" key="9">
    <source>
        <dbReference type="EMBL" id="KAF2095954.1"/>
    </source>
</evidence>
<evidence type="ECO:0000256" key="3">
    <source>
        <dbReference type="ARBA" id="ARBA00022737"/>
    </source>
</evidence>
<dbReference type="InterPro" id="IPR036236">
    <property type="entry name" value="Znf_C2H2_sf"/>
</dbReference>